<organism evidence="1 2">
    <name type="scientific">Phytophthora cactorum</name>
    <dbReference type="NCBI Taxonomy" id="29920"/>
    <lineage>
        <taxon>Eukaryota</taxon>
        <taxon>Sar</taxon>
        <taxon>Stramenopiles</taxon>
        <taxon>Oomycota</taxon>
        <taxon>Peronosporomycetes</taxon>
        <taxon>Peronosporales</taxon>
        <taxon>Peronosporaceae</taxon>
        <taxon>Phytophthora</taxon>
    </lineage>
</organism>
<dbReference type="EMBL" id="JAENGZ010002263">
    <property type="protein sequence ID" value="KAG6944318.1"/>
    <property type="molecule type" value="Genomic_DNA"/>
</dbReference>
<protein>
    <submittedName>
        <fullName evidence="1">Uncharacterized protein</fullName>
    </submittedName>
</protein>
<evidence type="ECO:0000313" key="1">
    <source>
        <dbReference type="EMBL" id="KAG6944318.1"/>
    </source>
</evidence>
<gene>
    <name evidence="1" type="ORF">JG687_00017932</name>
</gene>
<dbReference type="Proteomes" id="UP000688947">
    <property type="component" value="Unassembled WGS sequence"/>
</dbReference>
<reference evidence="1" key="1">
    <citation type="submission" date="2021-01" db="EMBL/GenBank/DDBJ databases">
        <title>Phytophthora aleatoria, a newly-described species from Pinus radiata is distinct from Phytophthora cactorum isolates based on comparative genomics.</title>
        <authorList>
            <person name="Mcdougal R."/>
            <person name="Panda P."/>
            <person name="Williams N."/>
            <person name="Studholme D.J."/>
        </authorList>
    </citation>
    <scope>NUCLEOTIDE SEQUENCE</scope>
    <source>
        <strain evidence="1">NZFS 3830</strain>
    </source>
</reference>
<comment type="caution">
    <text evidence="1">The sequence shown here is derived from an EMBL/GenBank/DDBJ whole genome shotgun (WGS) entry which is preliminary data.</text>
</comment>
<sequence length="361" mass="41735">MKWIKHLFKKNPNWVSLKLHPIKKKDRSQNQKYVIGDRGSLVLVRNGNKSTNYGSIDWVATESLIRDIMYDAESNSIDETHAMRNEEDLTRTMTRLTKMKRAGDELKDLDHALKDRRLPDIHFGKKSTSTISDAEDSKMKLFWLITRNRDMLESNGLSKSIVPVLNGTNKSHEIYPQGYVWLDATTVKILVSERGLELDIVGKKDKVLSAKPYQEVEDDDIEARHGVMTGLDEDQDQKHSIPENDAKRIIYGYYQKLLENGVVIAVRLQQVVKSRKGVKIHDSYYFANPKRDRVLNIRNKDHKDVSGKVLGDLMKVILWVDTFELLPDELTDMYRTEGGSRDKNTIENVKNIAGRHFQQRR</sequence>
<evidence type="ECO:0000313" key="2">
    <source>
        <dbReference type="Proteomes" id="UP000688947"/>
    </source>
</evidence>
<accession>A0A8T1TLR4</accession>
<dbReference type="VEuPathDB" id="FungiDB:PC110_g19975"/>
<name>A0A8T1TLR4_9STRA</name>
<dbReference type="AlphaFoldDB" id="A0A8T1TLR4"/>
<dbReference type="OrthoDB" id="155315at2759"/>
<proteinExistence type="predicted"/>